<keyword evidence="3" id="KW-1185">Reference proteome</keyword>
<accession>A0A5B6WAB9</accession>
<dbReference type="AlphaFoldDB" id="A0A5B6WAB9"/>
<dbReference type="Pfam" id="PF17921">
    <property type="entry name" value="Integrase_H2C2"/>
    <property type="match status" value="1"/>
</dbReference>
<dbReference type="OrthoDB" id="1938712at2759"/>
<evidence type="ECO:0000313" key="3">
    <source>
        <dbReference type="Proteomes" id="UP000325315"/>
    </source>
</evidence>
<evidence type="ECO:0000313" key="2">
    <source>
        <dbReference type="EMBL" id="KAA3477772.1"/>
    </source>
</evidence>
<name>A0A5B6WAB9_9ROSI</name>
<feature type="domain" description="Integrase zinc-binding" evidence="1">
    <location>
        <begin position="2"/>
        <end position="40"/>
    </location>
</feature>
<reference evidence="3" key="1">
    <citation type="journal article" date="2019" name="Plant Biotechnol. J.">
        <title>Genome sequencing of the Australian wild diploid species Gossypium australe highlights disease resistance and delayed gland morphogenesis.</title>
        <authorList>
            <person name="Cai Y."/>
            <person name="Cai X."/>
            <person name="Wang Q."/>
            <person name="Wang P."/>
            <person name="Zhang Y."/>
            <person name="Cai C."/>
            <person name="Xu Y."/>
            <person name="Wang K."/>
            <person name="Zhou Z."/>
            <person name="Wang C."/>
            <person name="Geng S."/>
            <person name="Li B."/>
            <person name="Dong Q."/>
            <person name="Hou Y."/>
            <person name="Wang H."/>
            <person name="Ai P."/>
            <person name="Liu Z."/>
            <person name="Yi F."/>
            <person name="Sun M."/>
            <person name="An G."/>
            <person name="Cheng J."/>
            <person name="Zhang Y."/>
            <person name="Shi Q."/>
            <person name="Xie Y."/>
            <person name="Shi X."/>
            <person name="Chang Y."/>
            <person name="Huang F."/>
            <person name="Chen Y."/>
            <person name="Hong S."/>
            <person name="Mi L."/>
            <person name="Sun Q."/>
            <person name="Zhang L."/>
            <person name="Zhou B."/>
            <person name="Peng R."/>
            <person name="Zhang X."/>
            <person name="Liu F."/>
        </authorList>
    </citation>
    <scope>NUCLEOTIDE SEQUENCE [LARGE SCALE GENOMIC DNA]</scope>
    <source>
        <strain evidence="3">cv. PA1801</strain>
    </source>
</reference>
<protein>
    <submittedName>
        <fullName evidence="2">Integrase</fullName>
    </submittedName>
</protein>
<dbReference type="EMBL" id="SMMG02000004">
    <property type="protein sequence ID" value="KAA3477772.1"/>
    <property type="molecule type" value="Genomic_DNA"/>
</dbReference>
<organism evidence="2 3">
    <name type="scientific">Gossypium australe</name>
    <dbReference type="NCBI Taxonomy" id="47621"/>
    <lineage>
        <taxon>Eukaryota</taxon>
        <taxon>Viridiplantae</taxon>
        <taxon>Streptophyta</taxon>
        <taxon>Embryophyta</taxon>
        <taxon>Tracheophyta</taxon>
        <taxon>Spermatophyta</taxon>
        <taxon>Magnoliopsida</taxon>
        <taxon>eudicotyledons</taxon>
        <taxon>Gunneridae</taxon>
        <taxon>Pentapetalae</taxon>
        <taxon>rosids</taxon>
        <taxon>malvids</taxon>
        <taxon>Malvales</taxon>
        <taxon>Malvaceae</taxon>
        <taxon>Malvoideae</taxon>
        <taxon>Gossypium</taxon>
    </lineage>
</organism>
<dbReference type="PANTHER" id="PTHR45835:SF87">
    <property type="entry name" value="RNA-DIRECTED DNA POLYMERASE"/>
    <property type="match status" value="1"/>
</dbReference>
<sequence>MHLGGNKMYRDLRELYWWSHLKREVTDFVARCLICQQVKAEHQLPSGLLQPIKIPLWKWERVTIDFVSGLPLTPIKKDSVWVIVDRLTKSTYFILVTHSLRRIGAAEDSTVTT</sequence>
<dbReference type="Gene3D" id="1.10.340.70">
    <property type="match status" value="1"/>
</dbReference>
<comment type="caution">
    <text evidence="2">The sequence shown here is derived from an EMBL/GenBank/DDBJ whole genome shotgun (WGS) entry which is preliminary data.</text>
</comment>
<dbReference type="Proteomes" id="UP000325315">
    <property type="component" value="Unassembled WGS sequence"/>
</dbReference>
<dbReference type="InterPro" id="IPR041588">
    <property type="entry name" value="Integrase_H2C2"/>
</dbReference>
<evidence type="ECO:0000259" key="1">
    <source>
        <dbReference type="Pfam" id="PF17921"/>
    </source>
</evidence>
<dbReference type="PANTHER" id="PTHR45835">
    <property type="entry name" value="YALI0A06105P"/>
    <property type="match status" value="1"/>
</dbReference>
<gene>
    <name evidence="2" type="ORF">EPI10_011634</name>
</gene>
<proteinExistence type="predicted"/>